<evidence type="ECO:0000256" key="9">
    <source>
        <dbReference type="RuleBase" id="RU362125"/>
    </source>
</evidence>
<dbReference type="Gene3D" id="1.20.140.10">
    <property type="entry name" value="Butyryl-CoA Dehydrogenase, subunit A, domain 3"/>
    <property type="match status" value="1"/>
</dbReference>
<dbReference type="Gene3D" id="1.10.540.10">
    <property type="entry name" value="Acyl-CoA dehydrogenase/oxidase, N-terminal domain"/>
    <property type="match status" value="1"/>
</dbReference>
<dbReference type="EMBL" id="CP060122">
    <property type="protein sequence ID" value="QNG43465.1"/>
    <property type="molecule type" value="Genomic_DNA"/>
</dbReference>
<evidence type="ECO:0000256" key="6">
    <source>
        <dbReference type="ARBA" id="ARBA00066461"/>
    </source>
</evidence>
<evidence type="ECO:0000256" key="5">
    <source>
        <dbReference type="ARBA" id="ARBA00052938"/>
    </source>
</evidence>
<evidence type="ECO:0000259" key="10">
    <source>
        <dbReference type="Pfam" id="PF00441"/>
    </source>
</evidence>
<evidence type="ECO:0000256" key="2">
    <source>
        <dbReference type="ARBA" id="ARBA00009347"/>
    </source>
</evidence>
<proteinExistence type="inferred from homology"/>
<evidence type="ECO:0000256" key="4">
    <source>
        <dbReference type="ARBA" id="ARBA00022827"/>
    </source>
</evidence>
<dbReference type="EC" id="3.13.1.4" evidence="6"/>
<comment type="catalytic activity">
    <reaction evidence="5">
        <text>3-sulfinopropanoyl-CoA + H2O = propanoyl-CoA + sulfite + H(+)</text>
        <dbReference type="Rhea" id="RHEA:41624"/>
        <dbReference type="ChEBI" id="CHEBI:15377"/>
        <dbReference type="ChEBI" id="CHEBI:15378"/>
        <dbReference type="ChEBI" id="CHEBI:17359"/>
        <dbReference type="ChEBI" id="CHEBI:57392"/>
        <dbReference type="ChEBI" id="CHEBI:78349"/>
        <dbReference type="EC" id="3.13.1.4"/>
    </reaction>
    <physiologicalReaction direction="left-to-right" evidence="5">
        <dbReference type="Rhea" id="RHEA:41625"/>
    </physiologicalReaction>
</comment>
<dbReference type="GO" id="GO:0003995">
    <property type="term" value="F:acyl-CoA dehydrogenase activity"/>
    <property type="evidence" value="ECO:0007669"/>
    <property type="project" value="InterPro"/>
</dbReference>
<dbReference type="InterPro" id="IPR037069">
    <property type="entry name" value="AcylCoA_DH/ox_N_sf"/>
</dbReference>
<comment type="cofactor">
    <cofactor evidence="1 9">
        <name>FAD</name>
        <dbReference type="ChEBI" id="CHEBI:57692"/>
    </cofactor>
</comment>
<dbReference type="InterPro" id="IPR013786">
    <property type="entry name" value="AcylCoA_DH/ox_N"/>
</dbReference>
<dbReference type="InterPro" id="IPR009075">
    <property type="entry name" value="AcylCo_DH/oxidase_C"/>
</dbReference>
<dbReference type="InterPro" id="IPR036250">
    <property type="entry name" value="AcylCo_DH-like_C"/>
</dbReference>
<dbReference type="Gene3D" id="2.40.110.10">
    <property type="entry name" value="Butyryl-CoA Dehydrogenase, subunit A, domain 2"/>
    <property type="match status" value="1"/>
</dbReference>
<organism evidence="13 14">
    <name type="scientific">Sphingobium yanoikuyae</name>
    <name type="common">Sphingomonas yanoikuyae</name>
    <dbReference type="NCBI Taxonomy" id="13690"/>
    <lineage>
        <taxon>Bacteria</taxon>
        <taxon>Pseudomonadati</taxon>
        <taxon>Pseudomonadota</taxon>
        <taxon>Alphaproteobacteria</taxon>
        <taxon>Sphingomonadales</taxon>
        <taxon>Sphingomonadaceae</taxon>
        <taxon>Sphingobium</taxon>
    </lineage>
</organism>
<dbReference type="SUPFAM" id="SSF47203">
    <property type="entry name" value="Acyl-CoA dehydrogenase C-terminal domain-like"/>
    <property type="match status" value="1"/>
</dbReference>
<feature type="domain" description="Acyl-CoA dehydrogenase/oxidase N-terminal" evidence="12">
    <location>
        <begin position="9"/>
        <end position="114"/>
    </location>
</feature>
<accession>A0A9X7YAH4</accession>
<dbReference type="PIRSF" id="PIRSF016578">
    <property type="entry name" value="HsaA"/>
    <property type="match status" value="1"/>
</dbReference>
<feature type="domain" description="Acyl-CoA oxidase/dehydrogenase middle" evidence="11">
    <location>
        <begin position="121"/>
        <end position="211"/>
    </location>
</feature>
<evidence type="ECO:0000256" key="8">
    <source>
        <dbReference type="ARBA" id="ARBA00075603"/>
    </source>
</evidence>
<dbReference type="Pfam" id="PF02770">
    <property type="entry name" value="Acyl-CoA_dh_M"/>
    <property type="match status" value="1"/>
</dbReference>
<dbReference type="SUPFAM" id="SSF56645">
    <property type="entry name" value="Acyl-CoA dehydrogenase NM domain-like"/>
    <property type="match status" value="1"/>
</dbReference>
<sequence>MYIAENSIHDEFRGMIRRFARDKLLPFAAEIDRDKRPPVEGFAAAAELGLQGLPYPERLGGQDGDMLSQSIMVEELARVCASTSLTISSCWIMMAVVDFGTAQQQQDIVPQITRDGGKCAWGLTEPKGGSDLMAAATRAEKGDGGWVLNGTKRFITNGGWADWYLIFARTSEKGFGLFLVNKQDAGVSFGAPERKMGMRGSPTSDVILEDVFLPDDRLLGDPAKGAAYIVEELTRSRIHMASHALGIAAGALEEAVSYTEDRSQFGQPISRFQMVRGMVADMAIRVESARALLHRAAMMVQDNHPDAKMQASIAKVACSDAAMAVTTDAVQLHGGYGYLEDYPVERMMRDAKVTQIWEGTNQIQRLMIAKEVYDARR</sequence>
<reference evidence="13 14" key="1">
    <citation type="submission" date="2020-07" db="EMBL/GenBank/DDBJ databases">
        <title>Whole genome sequence of Sphingobium yanoikuyae A3.</title>
        <authorList>
            <person name="Han S.-S."/>
        </authorList>
    </citation>
    <scope>NUCLEOTIDE SEQUENCE [LARGE SCALE GENOMIC DNA]</scope>
    <source>
        <strain evidence="13 14">A3</strain>
    </source>
</reference>
<comment type="similarity">
    <text evidence="2 9">Belongs to the acyl-CoA dehydrogenase family.</text>
</comment>
<dbReference type="Pfam" id="PF00441">
    <property type="entry name" value="Acyl-CoA_dh_1"/>
    <property type="match status" value="1"/>
</dbReference>
<evidence type="ECO:0000259" key="11">
    <source>
        <dbReference type="Pfam" id="PF02770"/>
    </source>
</evidence>
<evidence type="ECO:0000313" key="13">
    <source>
        <dbReference type="EMBL" id="QNG43465.1"/>
    </source>
</evidence>
<dbReference type="PANTHER" id="PTHR43884:SF12">
    <property type="entry name" value="ISOVALERYL-COA DEHYDROGENASE, MITOCHONDRIAL-RELATED"/>
    <property type="match status" value="1"/>
</dbReference>
<name>A0A9X7YAH4_SPHYA</name>
<gene>
    <name evidence="13" type="ORF">H3V42_15890</name>
</gene>
<keyword evidence="3 9" id="KW-0285">Flavoprotein</keyword>
<feature type="domain" description="Acyl-CoA dehydrogenase/oxidase C-terminal" evidence="10">
    <location>
        <begin position="224"/>
        <end position="372"/>
    </location>
</feature>
<dbReference type="Pfam" id="PF02771">
    <property type="entry name" value="Acyl-CoA_dh_N"/>
    <property type="match status" value="1"/>
</dbReference>
<evidence type="ECO:0000256" key="3">
    <source>
        <dbReference type="ARBA" id="ARBA00022630"/>
    </source>
</evidence>
<dbReference type="GO" id="GO:0050660">
    <property type="term" value="F:flavin adenine dinucleotide binding"/>
    <property type="evidence" value="ECO:0007669"/>
    <property type="project" value="InterPro"/>
</dbReference>
<keyword evidence="9" id="KW-0560">Oxidoreductase</keyword>
<dbReference type="InterPro" id="IPR046373">
    <property type="entry name" value="Acyl-CoA_Oxase/DH_mid-dom_sf"/>
</dbReference>
<dbReference type="PANTHER" id="PTHR43884">
    <property type="entry name" value="ACYL-COA DEHYDROGENASE"/>
    <property type="match status" value="1"/>
</dbReference>
<keyword evidence="4 9" id="KW-0274">FAD</keyword>
<dbReference type="InterPro" id="IPR006091">
    <property type="entry name" value="Acyl-CoA_Oxase/DH_mid-dom"/>
</dbReference>
<evidence type="ECO:0000256" key="7">
    <source>
        <dbReference type="ARBA" id="ARBA00068311"/>
    </source>
</evidence>
<dbReference type="PROSITE" id="PS00073">
    <property type="entry name" value="ACYL_COA_DH_2"/>
    <property type="match status" value="1"/>
</dbReference>
<dbReference type="AlphaFoldDB" id="A0A9X7YAH4"/>
<dbReference type="FunFam" id="1.20.140.10:FF:000004">
    <property type="entry name" value="Acyl-CoA dehydrogenase FadE25"/>
    <property type="match status" value="1"/>
</dbReference>
<evidence type="ECO:0000256" key="1">
    <source>
        <dbReference type="ARBA" id="ARBA00001974"/>
    </source>
</evidence>
<dbReference type="InterPro" id="IPR009100">
    <property type="entry name" value="AcylCoA_DH/oxidase_NM_dom_sf"/>
</dbReference>
<evidence type="ECO:0000313" key="14">
    <source>
        <dbReference type="Proteomes" id="UP000515377"/>
    </source>
</evidence>
<dbReference type="InterPro" id="IPR006089">
    <property type="entry name" value="Acyl-CoA_DH_CS"/>
</dbReference>
<dbReference type="Proteomes" id="UP000515377">
    <property type="component" value="Chromosome"/>
</dbReference>
<evidence type="ECO:0000259" key="12">
    <source>
        <dbReference type="Pfam" id="PF02771"/>
    </source>
</evidence>
<protein>
    <recommendedName>
        <fullName evidence="7">3-sulfinopropanoyl-CoA desulfinase</fullName>
        <ecNumber evidence="6">3.13.1.4</ecNumber>
    </recommendedName>
    <alternativeName>
        <fullName evidence="8">3-sulfinopropionyl coenzyme A desulfinase</fullName>
    </alternativeName>
</protein>
<dbReference type="PROSITE" id="PS00072">
    <property type="entry name" value="ACYL_COA_DH_1"/>
    <property type="match status" value="1"/>
</dbReference>